<reference evidence="8" key="1">
    <citation type="journal article" date="2023" name="Commun. Biol.">
        <title>Genome analysis of Parmales, the sister group of diatoms, reveals the evolutionary specialization of diatoms from phago-mixotrophs to photoautotrophs.</title>
        <authorList>
            <person name="Ban H."/>
            <person name="Sato S."/>
            <person name="Yoshikawa S."/>
            <person name="Yamada K."/>
            <person name="Nakamura Y."/>
            <person name="Ichinomiya M."/>
            <person name="Sato N."/>
            <person name="Blanc-Mathieu R."/>
            <person name="Endo H."/>
            <person name="Kuwata A."/>
            <person name="Ogata H."/>
        </authorList>
    </citation>
    <scope>NUCLEOTIDE SEQUENCE [LARGE SCALE GENOMIC DNA]</scope>
</reference>
<dbReference type="GO" id="GO:0008168">
    <property type="term" value="F:methyltransferase activity"/>
    <property type="evidence" value="ECO:0007669"/>
    <property type="project" value="UniProtKB-KW"/>
</dbReference>
<accession>A0A9W7LFF4</accession>
<name>A0A9W7LFF4_9STRA</name>
<gene>
    <name evidence="7" type="ORF">TrCOL_g897</name>
</gene>
<dbReference type="InterPro" id="IPR003742">
    <property type="entry name" value="RlmH-like"/>
</dbReference>
<proteinExistence type="inferred from homology"/>
<evidence type="ECO:0000313" key="8">
    <source>
        <dbReference type="Proteomes" id="UP001165065"/>
    </source>
</evidence>
<dbReference type="AlphaFoldDB" id="A0A9W7LFF4"/>
<evidence type="ECO:0000256" key="2">
    <source>
        <dbReference type="ARBA" id="ARBA00022679"/>
    </source>
</evidence>
<feature type="compositionally biased region" description="Low complexity" evidence="5">
    <location>
        <begin position="132"/>
        <end position="152"/>
    </location>
</feature>
<organism evidence="7 8">
    <name type="scientific">Triparma columacea</name>
    <dbReference type="NCBI Taxonomy" id="722753"/>
    <lineage>
        <taxon>Eukaryota</taxon>
        <taxon>Sar</taxon>
        <taxon>Stramenopiles</taxon>
        <taxon>Ochrophyta</taxon>
        <taxon>Bolidophyceae</taxon>
        <taxon>Parmales</taxon>
        <taxon>Triparmaceae</taxon>
        <taxon>Triparma</taxon>
    </lineage>
</organism>
<dbReference type="Gene3D" id="3.40.1280.10">
    <property type="match status" value="1"/>
</dbReference>
<evidence type="ECO:0000256" key="5">
    <source>
        <dbReference type="SAM" id="MobiDB-lite"/>
    </source>
</evidence>
<dbReference type="InterPro" id="IPR029028">
    <property type="entry name" value="Alpha/beta_knot_MTases"/>
</dbReference>
<comment type="similarity">
    <text evidence="4">Belongs to the RNA methyltransferase RlmH family.</text>
</comment>
<feature type="signal peptide" evidence="6">
    <location>
        <begin position="1"/>
        <end position="23"/>
    </location>
</feature>
<protein>
    <submittedName>
        <fullName evidence="7">Uncharacterized protein</fullName>
    </submittedName>
</protein>
<feature type="region of interest" description="Disordered" evidence="5">
    <location>
        <begin position="127"/>
        <end position="152"/>
    </location>
</feature>
<dbReference type="PANTHER" id="PTHR33603:SF1">
    <property type="entry name" value="RIBOSOMAL RNA LARGE SUBUNIT METHYLTRANSFERASE H"/>
    <property type="match status" value="1"/>
</dbReference>
<dbReference type="CDD" id="cd18081">
    <property type="entry name" value="RlmH-like"/>
    <property type="match status" value="1"/>
</dbReference>
<dbReference type="EMBL" id="BRYA01000375">
    <property type="protein sequence ID" value="GMI48103.1"/>
    <property type="molecule type" value="Genomic_DNA"/>
</dbReference>
<dbReference type="HAMAP" id="MF_00658">
    <property type="entry name" value="23SrRNA_methyltr_H"/>
    <property type="match status" value="1"/>
</dbReference>
<keyword evidence="6" id="KW-0732">Signal</keyword>
<comment type="caution">
    <text evidence="7">The sequence shown here is derived from an EMBL/GenBank/DDBJ whole genome shotgun (WGS) entry which is preliminary data.</text>
</comment>
<dbReference type="PANTHER" id="PTHR33603">
    <property type="entry name" value="METHYLTRANSFERASE"/>
    <property type="match status" value="1"/>
</dbReference>
<evidence type="ECO:0000256" key="6">
    <source>
        <dbReference type="SAM" id="SignalP"/>
    </source>
</evidence>
<feature type="chain" id="PRO_5040779755" evidence="6">
    <location>
        <begin position="24"/>
        <end position="195"/>
    </location>
</feature>
<dbReference type="Proteomes" id="UP001165065">
    <property type="component" value="Unassembled WGS sequence"/>
</dbReference>
<keyword evidence="3" id="KW-0949">S-adenosyl-L-methionine</keyword>
<dbReference type="Pfam" id="PF02590">
    <property type="entry name" value="SPOUT_MTase"/>
    <property type="match status" value="2"/>
</dbReference>
<evidence type="ECO:0000256" key="3">
    <source>
        <dbReference type="ARBA" id="ARBA00022691"/>
    </source>
</evidence>
<keyword evidence="1" id="KW-0489">Methyltransferase</keyword>
<evidence type="ECO:0000313" key="7">
    <source>
        <dbReference type="EMBL" id="GMI48103.1"/>
    </source>
</evidence>
<sequence length="195" mass="21382">MIPSSTITTITTIILILSSRVTLLIVGKKTGGSSWLHEAYSTYSTRLRSSNLDLVTEWCKDDKELISRAGRDRSRGGKVVVLDVKGEGVTSERFSELLYEWLEVGGSRVTFVIGGAEGLPSELREGLDDYPSSYSGSNGRSGSSRSSSSRLKSNSLNDACLKLSDMTFTHQFARTVLAEQVYRGTEIRKGTGYHK</sequence>
<dbReference type="SUPFAM" id="SSF75217">
    <property type="entry name" value="alpha/beta knot"/>
    <property type="match status" value="2"/>
</dbReference>
<dbReference type="GO" id="GO:0032259">
    <property type="term" value="P:methylation"/>
    <property type="evidence" value="ECO:0007669"/>
    <property type="project" value="UniProtKB-KW"/>
</dbReference>
<keyword evidence="2" id="KW-0808">Transferase</keyword>
<dbReference type="InterPro" id="IPR029026">
    <property type="entry name" value="tRNA_m1G_MTases_N"/>
</dbReference>
<evidence type="ECO:0000256" key="4">
    <source>
        <dbReference type="ARBA" id="ARBA00038303"/>
    </source>
</evidence>
<dbReference type="GO" id="GO:0006364">
    <property type="term" value="P:rRNA processing"/>
    <property type="evidence" value="ECO:0007669"/>
    <property type="project" value="InterPro"/>
</dbReference>
<keyword evidence="8" id="KW-1185">Reference proteome</keyword>
<evidence type="ECO:0000256" key="1">
    <source>
        <dbReference type="ARBA" id="ARBA00022603"/>
    </source>
</evidence>
<dbReference type="OrthoDB" id="429744at2759"/>